<gene>
    <name evidence="1" type="ORF">Syun_022634</name>
</gene>
<dbReference type="InterPro" id="IPR036812">
    <property type="entry name" value="NAD(P)_OxRdtase_dom_sf"/>
</dbReference>
<name>A0AAP0FDP3_9MAGN</name>
<accession>A0AAP0FDP3</accession>
<dbReference type="SUPFAM" id="SSF51430">
    <property type="entry name" value="NAD(P)-linked oxidoreductase"/>
    <property type="match status" value="1"/>
</dbReference>
<protein>
    <submittedName>
        <fullName evidence="1">Uncharacterized protein</fullName>
    </submittedName>
</protein>
<reference evidence="1 2" key="1">
    <citation type="submission" date="2024-01" db="EMBL/GenBank/DDBJ databases">
        <title>Genome assemblies of Stephania.</title>
        <authorList>
            <person name="Yang L."/>
        </authorList>
    </citation>
    <scope>NUCLEOTIDE SEQUENCE [LARGE SCALE GENOMIC DNA]</scope>
    <source>
        <strain evidence="1">YNDBR</strain>
        <tissue evidence="1">Leaf</tissue>
    </source>
</reference>
<evidence type="ECO:0000313" key="2">
    <source>
        <dbReference type="Proteomes" id="UP001420932"/>
    </source>
</evidence>
<dbReference type="EMBL" id="JBBNAF010000010">
    <property type="protein sequence ID" value="KAK9106623.1"/>
    <property type="molecule type" value="Genomic_DNA"/>
</dbReference>
<proteinExistence type="predicted"/>
<organism evidence="1 2">
    <name type="scientific">Stephania yunnanensis</name>
    <dbReference type="NCBI Taxonomy" id="152371"/>
    <lineage>
        <taxon>Eukaryota</taxon>
        <taxon>Viridiplantae</taxon>
        <taxon>Streptophyta</taxon>
        <taxon>Embryophyta</taxon>
        <taxon>Tracheophyta</taxon>
        <taxon>Spermatophyta</taxon>
        <taxon>Magnoliopsida</taxon>
        <taxon>Ranunculales</taxon>
        <taxon>Menispermaceae</taxon>
        <taxon>Menispermoideae</taxon>
        <taxon>Cissampelideae</taxon>
        <taxon>Stephania</taxon>
    </lineage>
</organism>
<dbReference type="AlphaFoldDB" id="A0AAP0FDP3"/>
<dbReference type="Proteomes" id="UP001420932">
    <property type="component" value="Unassembled WGS sequence"/>
</dbReference>
<comment type="caution">
    <text evidence="1">The sequence shown here is derived from an EMBL/GenBank/DDBJ whole genome shotgun (WGS) entry which is preliminary data.</text>
</comment>
<keyword evidence="2" id="KW-1185">Reference proteome</keyword>
<evidence type="ECO:0000313" key="1">
    <source>
        <dbReference type="EMBL" id="KAK9106623.1"/>
    </source>
</evidence>
<dbReference type="Gene3D" id="3.20.20.100">
    <property type="entry name" value="NADP-dependent oxidoreductase domain"/>
    <property type="match status" value="1"/>
</dbReference>
<sequence>MAEAGARDRVRIPVECTDRDNGLVMHKDKYMDMFHRDKDFNVSGWECGQPDHFASRCSQQRANTTESEAESCYCHDVGLTYIDERRQMICSLLGGHGGAQLVAEEPSLSWRSPTLQSKTRVWPWASMALGGYGDVASHDRVCLALPRLCDPDPVAPAIGGLRLLGHLFILFPLTLILFAYEQGVSFLPKSYNKERVKENMEIFDWELSMDELKKMSTCTGQDIQSRILMACSLHGLKSD</sequence>